<organism evidence="1 2">
    <name type="scientific">Araneus ventricosus</name>
    <name type="common">Orbweaver spider</name>
    <name type="synonym">Epeira ventricosa</name>
    <dbReference type="NCBI Taxonomy" id="182803"/>
    <lineage>
        <taxon>Eukaryota</taxon>
        <taxon>Metazoa</taxon>
        <taxon>Ecdysozoa</taxon>
        <taxon>Arthropoda</taxon>
        <taxon>Chelicerata</taxon>
        <taxon>Arachnida</taxon>
        <taxon>Araneae</taxon>
        <taxon>Araneomorphae</taxon>
        <taxon>Entelegynae</taxon>
        <taxon>Araneoidea</taxon>
        <taxon>Araneidae</taxon>
        <taxon>Araneus</taxon>
    </lineage>
</organism>
<dbReference type="Proteomes" id="UP000499080">
    <property type="component" value="Unassembled WGS sequence"/>
</dbReference>
<protein>
    <submittedName>
        <fullName evidence="1">Uncharacterized protein</fullName>
    </submittedName>
</protein>
<gene>
    <name evidence="1" type="ORF">AVEN_154846_1</name>
</gene>
<dbReference type="OrthoDB" id="10399353at2759"/>
<dbReference type="EMBL" id="BGPR01000111">
    <property type="protein sequence ID" value="GBL95459.1"/>
    <property type="molecule type" value="Genomic_DNA"/>
</dbReference>
<evidence type="ECO:0000313" key="2">
    <source>
        <dbReference type="Proteomes" id="UP000499080"/>
    </source>
</evidence>
<comment type="caution">
    <text evidence="1">The sequence shown here is derived from an EMBL/GenBank/DDBJ whole genome shotgun (WGS) entry which is preliminary data.</text>
</comment>
<proteinExistence type="predicted"/>
<reference evidence="1 2" key="1">
    <citation type="journal article" date="2019" name="Sci. Rep.">
        <title>Orb-weaving spider Araneus ventricosus genome elucidates the spidroin gene catalogue.</title>
        <authorList>
            <person name="Kono N."/>
            <person name="Nakamura H."/>
            <person name="Ohtoshi R."/>
            <person name="Moran D.A.P."/>
            <person name="Shinohara A."/>
            <person name="Yoshida Y."/>
            <person name="Fujiwara M."/>
            <person name="Mori M."/>
            <person name="Tomita M."/>
            <person name="Arakawa K."/>
        </authorList>
    </citation>
    <scope>NUCLEOTIDE SEQUENCE [LARGE SCALE GENOMIC DNA]</scope>
</reference>
<sequence>MDIDGKVPQSESFKDVNMTIVNMLSQEDIPISSLWDLELLGIRDPADLLSRGYGSKQLLNSKRWRGPTYMKDSIDKWPKSAVKVDEKEIEEEKRHSAVSANNIEFESITFQ</sequence>
<evidence type="ECO:0000313" key="1">
    <source>
        <dbReference type="EMBL" id="GBL95459.1"/>
    </source>
</evidence>
<accession>A0A4Y2BUP4</accession>
<dbReference type="AlphaFoldDB" id="A0A4Y2BUP4"/>
<keyword evidence="2" id="KW-1185">Reference proteome</keyword>
<name>A0A4Y2BUP4_ARAVE</name>